<evidence type="ECO:0000256" key="1">
    <source>
        <dbReference type="SAM" id="MobiDB-lite"/>
    </source>
</evidence>
<evidence type="ECO:0000313" key="2">
    <source>
        <dbReference type="EMBL" id="NEL56118.1"/>
    </source>
</evidence>
<feature type="compositionally biased region" description="Pro residues" evidence="1">
    <location>
        <begin position="62"/>
        <end position="74"/>
    </location>
</feature>
<proteinExistence type="predicted"/>
<keyword evidence="3" id="KW-1185">Reference proteome</keyword>
<organism evidence="2 3">
    <name type="scientific">Goekera deserti</name>
    <dbReference type="NCBI Taxonomy" id="2497753"/>
    <lineage>
        <taxon>Bacteria</taxon>
        <taxon>Bacillati</taxon>
        <taxon>Actinomycetota</taxon>
        <taxon>Actinomycetes</taxon>
        <taxon>Geodermatophilales</taxon>
        <taxon>Geodermatophilaceae</taxon>
        <taxon>Goekera</taxon>
    </lineage>
</organism>
<reference evidence="2 3" key="1">
    <citation type="submission" date="2020-02" db="EMBL/GenBank/DDBJ databases">
        <title>The whole genome sequence of CPCC 205119.</title>
        <authorList>
            <person name="Jiang Z."/>
        </authorList>
    </citation>
    <scope>NUCLEOTIDE SEQUENCE [LARGE SCALE GENOMIC DNA]</scope>
    <source>
        <strain evidence="2 3">CPCC 205119</strain>
    </source>
</reference>
<dbReference type="AlphaFoldDB" id="A0A7K3WI06"/>
<evidence type="ECO:0000313" key="3">
    <source>
        <dbReference type="Proteomes" id="UP000470470"/>
    </source>
</evidence>
<name>A0A7K3WI06_9ACTN</name>
<dbReference type="Proteomes" id="UP000470470">
    <property type="component" value="Unassembled WGS sequence"/>
</dbReference>
<comment type="caution">
    <text evidence="2">The sequence shown here is derived from an EMBL/GenBank/DDBJ whole genome shotgun (WGS) entry which is preliminary data.</text>
</comment>
<protein>
    <submittedName>
        <fullName evidence="2">Uncharacterized protein</fullName>
    </submittedName>
</protein>
<accession>A0A7K3WI06</accession>
<gene>
    <name evidence="2" type="ORF">G1H19_19270</name>
</gene>
<dbReference type="EMBL" id="JAAGWK010000030">
    <property type="protein sequence ID" value="NEL56118.1"/>
    <property type="molecule type" value="Genomic_DNA"/>
</dbReference>
<feature type="region of interest" description="Disordered" evidence="1">
    <location>
        <begin position="43"/>
        <end position="88"/>
    </location>
</feature>
<dbReference type="RefSeq" id="WP_162392389.1">
    <property type="nucleotide sequence ID" value="NZ_JAABOZ010000001.1"/>
</dbReference>
<sequence>MRHRLGTTDEELTTAVHERTARWLATVLTVVAVAGCGAGDGEPAAAPVPTPVATPATTPSTPSSPPLPTNPPPGFDTTTITPRTDVPREGYPLVPLDDCIALGTRTVLLDIEEVMATREYGPDGLPTATFLDNWAGAIDNWRVGLDEFRGVLQRLLDAGYPADHPLVTEMQELVDAWSQSIADGEAGRHETFAAGYLRRRAALEQVLTDMDPSCDYG</sequence>